<sequence length="98" mass="10557">MPSSPSTFLLLATESQFPPALPALWMPSVLICSSELDIHQHRHITDGEALNTSTSLYASIFLAKVIILLHDKQQRCGYGCGGVLGLAVQGQVRDPEAP</sequence>
<dbReference type="AlphaFoldDB" id="A0A0A9FF57"/>
<accession>A0A0A9FF57</accession>
<reference evidence="1" key="1">
    <citation type="submission" date="2014-09" db="EMBL/GenBank/DDBJ databases">
        <authorList>
            <person name="Magalhaes I.L.F."/>
            <person name="Oliveira U."/>
            <person name="Santos F.R."/>
            <person name="Vidigal T.H.D.A."/>
            <person name="Brescovit A.D."/>
            <person name="Santos A.J."/>
        </authorList>
    </citation>
    <scope>NUCLEOTIDE SEQUENCE</scope>
    <source>
        <tissue evidence="1">Shoot tissue taken approximately 20 cm above the soil surface</tissue>
    </source>
</reference>
<proteinExistence type="predicted"/>
<dbReference type="EMBL" id="GBRH01186261">
    <property type="protein sequence ID" value="JAE11635.1"/>
    <property type="molecule type" value="Transcribed_RNA"/>
</dbReference>
<protein>
    <submittedName>
        <fullName evidence="1">Uncharacterized protein</fullName>
    </submittedName>
</protein>
<reference evidence="1" key="2">
    <citation type="journal article" date="2015" name="Data Brief">
        <title>Shoot transcriptome of the giant reed, Arundo donax.</title>
        <authorList>
            <person name="Barrero R.A."/>
            <person name="Guerrero F.D."/>
            <person name="Moolhuijzen P."/>
            <person name="Goolsby J.A."/>
            <person name="Tidwell J."/>
            <person name="Bellgard S.E."/>
            <person name="Bellgard M.I."/>
        </authorList>
    </citation>
    <scope>NUCLEOTIDE SEQUENCE</scope>
    <source>
        <tissue evidence="1">Shoot tissue taken approximately 20 cm above the soil surface</tissue>
    </source>
</reference>
<name>A0A0A9FF57_ARUDO</name>
<organism evidence="1">
    <name type="scientific">Arundo donax</name>
    <name type="common">Giant reed</name>
    <name type="synonym">Donax arundinaceus</name>
    <dbReference type="NCBI Taxonomy" id="35708"/>
    <lineage>
        <taxon>Eukaryota</taxon>
        <taxon>Viridiplantae</taxon>
        <taxon>Streptophyta</taxon>
        <taxon>Embryophyta</taxon>
        <taxon>Tracheophyta</taxon>
        <taxon>Spermatophyta</taxon>
        <taxon>Magnoliopsida</taxon>
        <taxon>Liliopsida</taxon>
        <taxon>Poales</taxon>
        <taxon>Poaceae</taxon>
        <taxon>PACMAD clade</taxon>
        <taxon>Arundinoideae</taxon>
        <taxon>Arundineae</taxon>
        <taxon>Arundo</taxon>
    </lineage>
</organism>
<evidence type="ECO:0000313" key="1">
    <source>
        <dbReference type="EMBL" id="JAE11635.1"/>
    </source>
</evidence>